<dbReference type="EMBL" id="BARU01002517">
    <property type="protein sequence ID" value="GAH29167.1"/>
    <property type="molecule type" value="Genomic_DNA"/>
</dbReference>
<sequence length="139" mass="15865">MIKMSDLFTEVNNIKICYEVNGKGYPIILVHGFAMYKEFWIAQKPLSEQFKVITLDNRGCGKSDHPSEPFDMETLAKDVKDLMDFLKIEKAHVLGHSLGGMIAQHFALEHPNRVNKLILIATFPNLPLDKSGLEMYKKK</sequence>
<name>X1E9A0_9ZZZZ</name>
<reference evidence="2" key="1">
    <citation type="journal article" date="2014" name="Front. Microbiol.">
        <title>High frequency of phylogenetically diverse reductive dehalogenase-homologous genes in deep subseafloor sedimentary metagenomes.</title>
        <authorList>
            <person name="Kawai M."/>
            <person name="Futagami T."/>
            <person name="Toyoda A."/>
            <person name="Takaki Y."/>
            <person name="Nishi S."/>
            <person name="Hori S."/>
            <person name="Arai W."/>
            <person name="Tsubouchi T."/>
            <person name="Morono Y."/>
            <person name="Uchiyama I."/>
            <person name="Ito T."/>
            <person name="Fujiyama A."/>
            <person name="Inagaki F."/>
            <person name="Takami H."/>
        </authorList>
    </citation>
    <scope>NUCLEOTIDE SEQUENCE</scope>
    <source>
        <strain evidence="2">Expedition CK06-06</strain>
    </source>
</reference>
<dbReference type="InterPro" id="IPR050471">
    <property type="entry name" value="AB_hydrolase"/>
</dbReference>
<dbReference type="AlphaFoldDB" id="X1E9A0"/>
<feature type="domain" description="AB hydrolase-1" evidence="1">
    <location>
        <begin position="25"/>
        <end position="125"/>
    </location>
</feature>
<dbReference type="InterPro" id="IPR029058">
    <property type="entry name" value="AB_hydrolase_fold"/>
</dbReference>
<dbReference type="Pfam" id="PF00561">
    <property type="entry name" value="Abhydrolase_1"/>
    <property type="match status" value="1"/>
</dbReference>
<evidence type="ECO:0000259" key="1">
    <source>
        <dbReference type="Pfam" id="PF00561"/>
    </source>
</evidence>
<evidence type="ECO:0000313" key="2">
    <source>
        <dbReference type="EMBL" id="GAH29167.1"/>
    </source>
</evidence>
<proteinExistence type="predicted"/>
<dbReference type="InterPro" id="IPR000073">
    <property type="entry name" value="AB_hydrolase_1"/>
</dbReference>
<accession>X1E9A0</accession>
<comment type="caution">
    <text evidence="2">The sequence shown here is derived from an EMBL/GenBank/DDBJ whole genome shotgun (WGS) entry which is preliminary data.</text>
</comment>
<organism evidence="2">
    <name type="scientific">marine sediment metagenome</name>
    <dbReference type="NCBI Taxonomy" id="412755"/>
    <lineage>
        <taxon>unclassified sequences</taxon>
        <taxon>metagenomes</taxon>
        <taxon>ecological metagenomes</taxon>
    </lineage>
</organism>
<dbReference type="PANTHER" id="PTHR43433:SF5">
    <property type="entry name" value="AB HYDROLASE-1 DOMAIN-CONTAINING PROTEIN"/>
    <property type="match status" value="1"/>
</dbReference>
<dbReference type="SUPFAM" id="SSF53474">
    <property type="entry name" value="alpha/beta-Hydrolases"/>
    <property type="match status" value="1"/>
</dbReference>
<gene>
    <name evidence="2" type="ORF">S03H2_05905</name>
</gene>
<dbReference type="PANTHER" id="PTHR43433">
    <property type="entry name" value="HYDROLASE, ALPHA/BETA FOLD FAMILY PROTEIN"/>
    <property type="match status" value="1"/>
</dbReference>
<dbReference type="PRINTS" id="PR00111">
    <property type="entry name" value="ABHYDROLASE"/>
</dbReference>
<protein>
    <recommendedName>
        <fullName evidence="1">AB hydrolase-1 domain-containing protein</fullName>
    </recommendedName>
</protein>
<dbReference type="Gene3D" id="3.40.50.1820">
    <property type="entry name" value="alpha/beta hydrolase"/>
    <property type="match status" value="1"/>
</dbReference>